<keyword evidence="3" id="KW-1185">Reference proteome</keyword>
<dbReference type="EMBL" id="CM003606">
    <property type="protein sequence ID" value="KYP69091.1"/>
    <property type="molecule type" value="Genomic_DNA"/>
</dbReference>
<dbReference type="Gramene" id="C.cajan_22089.t">
    <property type="protein sequence ID" value="C.cajan_22089.t.cds1"/>
    <property type="gene ID" value="C.cajan_22089"/>
</dbReference>
<dbReference type="InterPro" id="IPR012337">
    <property type="entry name" value="RNaseH-like_sf"/>
</dbReference>
<evidence type="ECO:0000313" key="3">
    <source>
        <dbReference type="Proteomes" id="UP000075243"/>
    </source>
</evidence>
<dbReference type="Proteomes" id="UP000075243">
    <property type="component" value="Chromosome 4"/>
</dbReference>
<feature type="domain" description="RNase H type-1" evidence="1">
    <location>
        <begin position="3"/>
        <end position="106"/>
    </location>
</feature>
<dbReference type="Gene3D" id="3.30.420.10">
    <property type="entry name" value="Ribonuclease H-like superfamily/Ribonuclease H"/>
    <property type="match status" value="1"/>
</dbReference>
<dbReference type="AlphaFoldDB" id="A0A151TPZ0"/>
<dbReference type="InterPro" id="IPR052929">
    <property type="entry name" value="RNase_H-like_EbsB-rel"/>
</dbReference>
<dbReference type="PANTHER" id="PTHR47074">
    <property type="entry name" value="BNAC02G40300D PROTEIN"/>
    <property type="match status" value="1"/>
</dbReference>
<reference evidence="2 3" key="1">
    <citation type="journal article" date="2012" name="Nat. Biotechnol.">
        <title>Draft genome sequence of pigeonpea (Cajanus cajan), an orphan legume crop of resource-poor farmers.</title>
        <authorList>
            <person name="Varshney R.K."/>
            <person name="Chen W."/>
            <person name="Li Y."/>
            <person name="Bharti A.K."/>
            <person name="Saxena R.K."/>
            <person name="Schlueter J.A."/>
            <person name="Donoghue M.T."/>
            <person name="Azam S."/>
            <person name="Fan G."/>
            <person name="Whaley A.M."/>
            <person name="Farmer A.D."/>
            <person name="Sheridan J."/>
            <person name="Iwata A."/>
            <person name="Tuteja R."/>
            <person name="Penmetsa R.V."/>
            <person name="Wu W."/>
            <person name="Upadhyaya H.D."/>
            <person name="Yang S.P."/>
            <person name="Shah T."/>
            <person name="Saxena K.B."/>
            <person name="Michael T."/>
            <person name="McCombie W.R."/>
            <person name="Yang B."/>
            <person name="Zhang G."/>
            <person name="Yang H."/>
            <person name="Wang J."/>
            <person name="Spillane C."/>
            <person name="Cook D.R."/>
            <person name="May G.D."/>
            <person name="Xu X."/>
            <person name="Jackson S.A."/>
        </authorList>
    </citation>
    <scope>NUCLEOTIDE SEQUENCE [LARGE SCALE GENOMIC DNA]</scope>
    <source>
        <strain evidence="3">cv. Asha</strain>
    </source>
</reference>
<gene>
    <name evidence="2" type="ORF">KK1_022742</name>
</gene>
<dbReference type="Pfam" id="PF13456">
    <property type="entry name" value="RVT_3"/>
    <property type="match status" value="1"/>
</dbReference>
<evidence type="ECO:0000313" key="2">
    <source>
        <dbReference type="EMBL" id="KYP69091.1"/>
    </source>
</evidence>
<dbReference type="GO" id="GO:0003676">
    <property type="term" value="F:nucleic acid binding"/>
    <property type="evidence" value="ECO:0007669"/>
    <property type="project" value="InterPro"/>
</dbReference>
<organism evidence="2 3">
    <name type="scientific">Cajanus cajan</name>
    <name type="common">Pigeon pea</name>
    <name type="synonym">Cajanus indicus</name>
    <dbReference type="NCBI Taxonomy" id="3821"/>
    <lineage>
        <taxon>Eukaryota</taxon>
        <taxon>Viridiplantae</taxon>
        <taxon>Streptophyta</taxon>
        <taxon>Embryophyta</taxon>
        <taxon>Tracheophyta</taxon>
        <taxon>Spermatophyta</taxon>
        <taxon>Magnoliopsida</taxon>
        <taxon>eudicotyledons</taxon>
        <taxon>Gunneridae</taxon>
        <taxon>Pentapetalae</taxon>
        <taxon>rosids</taxon>
        <taxon>fabids</taxon>
        <taxon>Fabales</taxon>
        <taxon>Fabaceae</taxon>
        <taxon>Papilionoideae</taxon>
        <taxon>50 kb inversion clade</taxon>
        <taxon>NPAAA clade</taxon>
        <taxon>indigoferoid/millettioid clade</taxon>
        <taxon>Phaseoleae</taxon>
        <taxon>Cajanus</taxon>
    </lineage>
</organism>
<dbReference type="InterPro" id="IPR002156">
    <property type="entry name" value="RNaseH_domain"/>
</dbReference>
<accession>A0A151TPZ0</accession>
<dbReference type="PANTHER" id="PTHR47074:SF48">
    <property type="entry name" value="POLYNUCLEOTIDYL TRANSFERASE, RIBONUCLEASE H-LIKE SUPERFAMILY PROTEIN"/>
    <property type="match status" value="1"/>
</dbReference>
<dbReference type="SUPFAM" id="SSF53098">
    <property type="entry name" value="Ribonuclease H-like"/>
    <property type="match status" value="1"/>
</dbReference>
<dbReference type="InterPro" id="IPR036397">
    <property type="entry name" value="RNaseH_sf"/>
</dbReference>
<dbReference type="OMA" id="HSCIATN"/>
<proteinExistence type="predicted"/>
<protein>
    <recommendedName>
        <fullName evidence="1">RNase H type-1 domain-containing protein</fullName>
    </recommendedName>
</protein>
<dbReference type="InterPro" id="IPR044730">
    <property type="entry name" value="RNase_H-like_dom_plant"/>
</dbReference>
<evidence type="ECO:0000259" key="1">
    <source>
        <dbReference type="Pfam" id="PF13456"/>
    </source>
</evidence>
<sequence>MCIQNDHGHFLTAKTGWAHGLPPVHEAEATTLHTAIQWIVALSLIHVTIESDCKSVLDALSRTQSHHSEYGSLLNKCRRLLHNHPNLSLKFILRQTNWVAHCLARASRRYASSHTFEFIPSCIVPIILNETLKKKYNYYLYQTKFLY</sequence>
<dbReference type="CDD" id="cd06222">
    <property type="entry name" value="RNase_H_like"/>
    <property type="match status" value="1"/>
</dbReference>
<dbReference type="GO" id="GO:0004523">
    <property type="term" value="F:RNA-DNA hybrid ribonuclease activity"/>
    <property type="evidence" value="ECO:0007669"/>
    <property type="project" value="InterPro"/>
</dbReference>
<name>A0A151TPZ0_CAJCA</name>